<dbReference type="Gene3D" id="3.30.160.880">
    <property type="entry name" value="Cell division protein ZapA protomer, N-terminal domain"/>
    <property type="match status" value="1"/>
</dbReference>
<dbReference type="InterPro" id="IPR007838">
    <property type="entry name" value="Cell_div_ZapA-like"/>
</dbReference>
<dbReference type="Gene3D" id="1.20.5.50">
    <property type="match status" value="1"/>
</dbReference>
<evidence type="ECO:0000256" key="5">
    <source>
        <dbReference type="ARBA" id="ARBA00023210"/>
    </source>
</evidence>
<gene>
    <name evidence="10" type="ORF">MNBD_GAMMA19-2068</name>
</gene>
<evidence type="ECO:0000256" key="4">
    <source>
        <dbReference type="ARBA" id="ARBA00022618"/>
    </source>
</evidence>
<dbReference type="EMBL" id="UOFV01000349">
    <property type="protein sequence ID" value="VAX02813.1"/>
    <property type="molecule type" value="Genomic_DNA"/>
</dbReference>
<organism evidence="10">
    <name type="scientific">hydrothermal vent metagenome</name>
    <dbReference type="NCBI Taxonomy" id="652676"/>
    <lineage>
        <taxon>unclassified sequences</taxon>
        <taxon>metagenomes</taxon>
        <taxon>ecological metagenomes</taxon>
    </lineage>
</organism>
<dbReference type="Pfam" id="PF05164">
    <property type="entry name" value="ZapA"/>
    <property type="match status" value="1"/>
</dbReference>
<evidence type="ECO:0000256" key="7">
    <source>
        <dbReference type="ARBA" id="ARBA00024910"/>
    </source>
</evidence>
<protein>
    <recommendedName>
        <fullName evidence="2">Cell division protein ZapA</fullName>
    </recommendedName>
    <alternativeName>
        <fullName evidence="9">Z ring-associated protein ZapA</fullName>
    </alternativeName>
</protein>
<keyword evidence="6" id="KW-0131">Cell cycle</keyword>
<reference evidence="10" key="1">
    <citation type="submission" date="2018-06" db="EMBL/GenBank/DDBJ databases">
        <authorList>
            <person name="Zhirakovskaya E."/>
        </authorList>
    </citation>
    <scope>NUCLEOTIDE SEQUENCE</scope>
</reference>
<dbReference type="PANTHER" id="PTHR34981:SF1">
    <property type="entry name" value="CELL DIVISION PROTEIN ZAPA"/>
    <property type="match status" value="1"/>
</dbReference>
<dbReference type="GO" id="GO:0005829">
    <property type="term" value="C:cytosol"/>
    <property type="evidence" value="ECO:0007669"/>
    <property type="project" value="TreeGrafter"/>
</dbReference>
<comment type="subunit">
    <text evidence="8">Homodimer. Interacts with FtsZ.</text>
</comment>
<dbReference type="InterPro" id="IPR036192">
    <property type="entry name" value="Cell_div_ZapA-like_sf"/>
</dbReference>
<dbReference type="PANTHER" id="PTHR34981">
    <property type="entry name" value="CELL DIVISION PROTEIN ZAPA"/>
    <property type="match status" value="1"/>
</dbReference>
<keyword evidence="5" id="KW-0717">Septation</keyword>
<comment type="subcellular location">
    <subcellularLocation>
        <location evidence="1">Cytoplasm</location>
    </subcellularLocation>
</comment>
<dbReference type="GO" id="GO:0030428">
    <property type="term" value="C:cell septum"/>
    <property type="evidence" value="ECO:0007669"/>
    <property type="project" value="TreeGrafter"/>
</dbReference>
<name>A0A3B1ASI2_9ZZZZ</name>
<evidence type="ECO:0000256" key="8">
    <source>
        <dbReference type="ARBA" id="ARBA00026068"/>
    </source>
</evidence>
<evidence type="ECO:0000256" key="3">
    <source>
        <dbReference type="ARBA" id="ARBA00022490"/>
    </source>
</evidence>
<keyword evidence="3" id="KW-0963">Cytoplasm</keyword>
<evidence type="ECO:0000256" key="1">
    <source>
        <dbReference type="ARBA" id="ARBA00004496"/>
    </source>
</evidence>
<evidence type="ECO:0000256" key="2">
    <source>
        <dbReference type="ARBA" id="ARBA00015195"/>
    </source>
</evidence>
<sequence>MSVKPTPPTENKVISIRVLDKEYQVACPVEEESALLESARLLDEKMREIRNARKMVGADRVAVMAALNLAHDLLQLKSNSDNDEPVLDTKLRSLQNKVDAAIVRGRQLGL</sequence>
<dbReference type="GO" id="GO:0000917">
    <property type="term" value="P:division septum assembly"/>
    <property type="evidence" value="ECO:0007669"/>
    <property type="project" value="UniProtKB-KW"/>
</dbReference>
<dbReference type="SUPFAM" id="SSF102829">
    <property type="entry name" value="Cell division protein ZapA-like"/>
    <property type="match status" value="1"/>
</dbReference>
<keyword evidence="4" id="KW-0132">Cell division</keyword>
<accession>A0A3B1ASI2</accession>
<proteinExistence type="predicted"/>
<dbReference type="InterPro" id="IPR042233">
    <property type="entry name" value="Cell_div_ZapA_N"/>
</dbReference>
<dbReference type="GO" id="GO:0032153">
    <property type="term" value="C:cell division site"/>
    <property type="evidence" value="ECO:0007669"/>
    <property type="project" value="TreeGrafter"/>
</dbReference>
<dbReference type="AlphaFoldDB" id="A0A3B1ASI2"/>
<dbReference type="GO" id="GO:0043093">
    <property type="term" value="P:FtsZ-dependent cytokinesis"/>
    <property type="evidence" value="ECO:0007669"/>
    <property type="project" value="TreeGrafter"/>
</dbReference>
<comment type="function">
    <text evidence="7">Activator of cell division through the inhibition of FtsZ GTPase activity, therefore promoting FtsZ assembly into bundles of protofilaments necessary for the formation of the division Z ring. It is recruited early at mid-cell but it is not essential for cell division.</text>
</comment>
<dbReference type="GO" id="GO:0000921">
    <property type="term" value="P:septin ring assembly"/>
    <property type="evidence" value="ECO:0007669"/>
    <property type="project" value="TreeGrafter"/>
</dbReference>
<evidence type="ECO:0000256" key="9">
    <source>
        <dbReference type="ARBA" id="ARBA00033158"/>
    </source>
</evidence>
<evidence type="ECO:0000256" key="6">
    <source>
        <dbReference type="ARBA" id="ARBA00023306"/>
    </source>
</evidence>
<evidence type="ECO:0000313" key="10">
    <source>
        <dbReference type="EMBL" id="VAX02813.1"/>
    </source>
</evidence>